<name>A0A853BQ67_9ACTN</name>
<evidence type="ECO:0000259" key="5">
    <source>
        <dbReference type="PROSITE" id="PS51935"/>
    </source>
</evidence>
<evidence type="ECO:0000313" key="6">
    <source>
        <dbReference type="EMBL" id="NYI96562.1"/>
    </source>
</evidence>
<evidence type="ECO:0000313" key="7">
    <source>
        <dbReference type="Proteomes" id="UP000575985"/>
    </source>
</evidence>
<accession>A0A853BQ67</accession>
<proteinExistence type="inferred from homology"/>
<dbReference type="SUPFAM" id="SSF54001">
    <property type="entry name" value="Cysteine proteinases"/>
    <property type="match status" value="1"/>
</dbReference>
<evidence type="ECO:0000256" key="1">
    <source>
        <dbReference type="ARBA" id="ARBA00007074"/>
    </source>
</evidence>
<gene>
    <name evidence="6" type="ORF">HNR12_002839</name>
</gene>
<dbReference type="PANTHER" id="PTHR47053">
    <property type="entry name" value="MUREIN DD-ENDOPEPTIDASE MEPH-RELATED"/>
    <property type="match status" value="1"/>
</dbReference>
<dbReference type="SUPFAM" id="SSF53955">
    <property type="entry name" value="Lysozyme-like"/>
    <property type="match status" value="2"/>
</dbReference>
<dbReference type="PANTHER" id="PTHR47053:SF1">
    <property type="entry name" value="MUREIN DD-ENDOPEPTIDASE MEPH-RELATED"/>
    <property type="match status" value="1"/>
</dbReference>
<keyword evidence="2" id="KW-0645">Protease</keyword>
<dbReference type="EMBL" id="JACCFO010000001">
    <property type="protein sequence ID" value="NYI96562.1"/>
    <property type="molecule type" value="Genomic_DNA"/>
</dbReference>
<keyword evidence="7" id="KW-1185">Reference proteome</keyword>
<dbReference type="Pfam" id="PF00877">
    <property type="entry name" value="NLPC_P60"/>
    <property type="match status" value="1"/>
</dbReference>
<dbReference type="InterPro" id="IPR023346">
    <property type="entry name" value="Lysozyme-like_dom_sf"/>
</dbReference>
<evidence type="ECO:0000256" key="3">
    <source>
        <dbReference type="ARBA" id="ARBA00022801"/>
    </source>
</evidence>
<feature type="domain" description="NlpC/P60" evidence="5">
    <location>
        <begin position="342"/>
        <end position="477"/>
    </location>
</feature>
<dbReference type="PROSITE" id="PS51935">
    <property type="entry name" value="NLPC_P60"/>
    <property type="match status" value="1"/>
</dbReference>
<dbReference type="InterPro" id="IPR000064">
    <property type="entry name" value="NLP_P60_dom"/>
</dbReference>
<dbReference type="GO" id="GO:0006508">
    <property type="term" value="P:proteolysis"/>
    <property type="evidence" value="ECO:0007669"/>
    <property type="project" value="UniProtKB-KW"/>
</dbReference>
<organism evidence="6 7">
    <name type="scientific">Streptomonospora nanhaiensis</name>
    <dbReference type="NCBI Taxonomy" id="1323731"/>
    <lineage>
        <taxon>Bacteria</taxon>
        <taxon>Bacillati</taxon>
        <taxon>Actinomycetota</taxon>
        <taxon>Actinomycetes</taxon>
        <taxon>Streptosporangiales</taxon>
        <taxon>Nocardiopsidaceae</taxon>
        <taxon>Streptomonospora</taxon>
    </lineage>
</organism>
<keyword evidence="3 6" id="KW-0378">Hydrolase</keyword>
<dbReference type="InterPro" id="IPR051202">
    <property type="entry name" value="Peptidase_C40"/>
</dbReference>
<dbReference type="Gene3D" id="3.90.1720.10">
    <property type="entry name" value="endopeptidase domain like (from Nostoc punctiforme)"/>
    <property type="match status" value="1"/>
</dbReference>
<dbReference type="InterPro" id="IPR038765">
    <property type="entry name" value="Papain-like_cys_pep_sf"/>
</dbReference>
<sequence length="486" mass="51097">MTARGRAGALGERVRTWVRTLGRRVRAASDRGEVVPRVAGGLSALLVAGTVTYVATACGPDPSATGASTTSGGGQAVNASYSGGNIVFDSHGETASGTTSVPRNIPEDILEIQQEAAEAYDFPWAVIAAVAQKETHSGQYVNTGDPNWDSGVLPGTRNPYGAAGIMQFGVLDPETGQEGGRLGNAGNAWGGMPKERVSERENDWEPGEMPANPGGFGIDGNNDGWVDVWDPWDNIMSGAFRLAWVAKNVEENPNGSYASTCRSRAGITDPLQCTIFIHNNAKWYVNQILDLAEILSNSDEYGVAPSLNLSPASYSPAGNTADCEPGQGGAFTASFGIPAGVTDEHRTFLEFVHAQVGKPYVWGAEGPSSFDCSGLVLAGLREIGVTLPRVAGSQWQELDAYSGNGVTAHRVQTGTLDVSKLQAGDIVFFRGSYPGHVGVYIGNGEMIDAGNPRVGVRRGPLDTEYWRSTYTGAVRLSFSGGGAMEA</sequence>
<dbReference type="RefSeq" id="WP_179767905.1">
    <property type="nucleotide sequence ID" value="NZ_JACCFO010000001.1"/>
</dbReference>
<dbReference type="Gene3D" id="1.10.530.10">
    <property type="match status" value="1"/>
</dbReference>
<dbReference type="Proteomes" id="UP000575985">
    <property type="component" value="Unassembled WGS sequence"/>
</dbReference>
<reference evidence="6 7" key="1">
    <citation type="submission" date="2020-07" db="EMBL/GenBank/DDBJ databases">
        <title>Sequencing the genomes of 1000 actinobacteria strains.</title>
        <authorList>
            <person name="Klenk H.-P."/>
        </authorList>
    </citation>
    <scope>NUCLEOTIDE SEQUENCE [LARGE SCALE GENOMIC DNA]</scope>
    <source>
        <strain evidence="6 7">DSM 45927</strain>
    </source>
</reference>
<dbReference type="AlphaFoldDB" id="A0A853BQ67"/>
<dbReference type="GO" id="GO:0008234">
    <property type="term" value="F:cysteine-type peptidase activity"/>
    <property type="evidence" value="ECO:0007669"/>
    <property type="project" value="UniProtKB-KW"/>
</dbReference>
<protein>
    <submittedName>
        <fullName evidence="6">Cell wall-associated NlpC family hydrolase</fullName>
    </submittedName>
</protein>
<keyword evidence="4" id="KW-0788">Thiol protease</keyword>
<comment type="caution">
    <text evidence="6">The sequence shown here is derived from an EMBL/GenBank/DDBJ whole genome shotgun (WGS) entry which is preliminary data.</text>
</comment>
<evidence type="ECO:0000256" key="2">
    <source>
        <dbReference type="ARBA" id="ARBA00022670"/>
    </source>
</evidence>
<comment type="similarity">
    <text evidence="1">Belongs to the peptidase C40 family.</text>
</comment>
<evidence type="ECO:0000256" key="4">
    <source>
        <dbReference type="ARBA" id="ARBA00022807"/>
    </source>
</evidence>